<evidence type="ECO:0000256" key="1">
    <source>
        <dbReference type="SAM" id="SignalP"/>
    </source>
</evidence>
<organism evidence="2 3">
    <name type="scientific">Olivibacter ginsenosidimutans</name>
    <dbReference type="NCBI Taxonomy" id="1176537"/>
    <lineage>
        <taxon>Bacteria</taxon>
        <taxon>Pseudomonadati</taxon>
        <taxon>Bacteroidota</taxon>
        <taxon>Sphingobacteriia</taxon>
        <taxon>Sphingobacteriales</taxon>
        <taxon>Sphingobacteriaceae</taxon>
        <taxon>Olivibacter</taxon>
    </lineage>
</organism>
<dbReference type="SUPFAM" id="SSF48208">
    <property type="entry name" value="Six-hairpin glycosidases"/>
    <property type="match status" value="2"/>
</dbReference>
<evidence type="ECO:0000313" key="3">
    <source>
        <dbReference type="Proteomes" id="UP001501411"/>
    </source>
</evidence>
<dbReference type="EMBL" id="BAABIQ010000003">
    <property type="protein sequence ID" value="GAA4779878.1"/>
    <property type="molecule type" value="Genomic_DNA"/>
</dbReference>
<sequence length="862" mass="97273">MKKGVKGLGVLLLGLFATTAYAQDHPQLENAQLKIQWRNDGQGYALSDLLLHGAQGDIHISNPIGQYTILYSKEKPDSVPHFPSPDWLDRYKAYTYQIDHWKKAFQPVAMNTAGEAITFYPAEAKQEGDGIHFRQETERFVLDADWKLDPNMKQDVLVAIRIKAKKPGYYSLASPTLYTIREDALNWAILPGYFQGKTLEPNLALSYGYGEGIPDKPVIVRERVASTLAPLIQDKTNVNLSVIAEPRMARDPWAKDHITHSDWKLGLSLMNREGKLSPTLYHPVLGQQDSYLQVGEERVLTFRYALSKGDWFDQYKHAIYDVYHFKHFLKLKDTKESLTHRIYGMLDYVRDDSTSLWKVFPYQGLQIGAQAYLGGVVGSNKDAMKNSDYGAMWMLAKLTGDATLNKHRLPYARNFKLVQQQTSDGFFKGAAIGQYYLWNRQRFTEEWGDYVEPIALTYYTMLDIGNILLYQSDDKELRNRLRAGGDKLLEWQKADGSWEVAYDRATEQAMFTDIKDRRPTFYGLLVAYRILGDQKYLAGAKRGANWLVAEAANKGFFLGVCGDARFAPDFATAQSAQAFLDLYELTNDQQYLEAAKEAARLYTASVYTHPIPSEAEKFVKGEKRADWQISQAGLSFEHGGLLGSANGGGPILLASHAGMFVRMYGLTQDSLFLDMARAAAWGRDAFVDQATHVASYYWNAMNKGAGPYPHHAWWQIGWITDYLQSEASVRSNKLIHFPRGFVTPKVGPHQPYGFKAGEIFHIPAVMMLPEHGLTVGNERIDYLCARSNDKKSFFLILLNNSVDEQKALVTMDFSALLPGEKAPKTGMILNETGKQLENINNRTANQTIRIPAGGLRVIQLNN</sequence>
<gene>
    <name evidence="2" type="ORF">GCM10023231_03380</name>
</gene>
<protein>
    <recommendedName>
        <fullName evidence="4">Glycerophosphoryl diester phosphodiesterase</fullName>
    </recommendedName>
</protein>
<evidence type="ECO:0000313" key="2">
    <source>
        <dbReference type="EMBL" id="GAA4779878.1"/>
    </source>
</evidence>
<dbReference type="Proteomes" id="UP001501411">
    <property type="component" value="Unassembled WGS sequence"/>
</dbReference>
<comment type="caution">
    <text evidence="2">The sequence shown here is derived from an EMBL/GenBank/DDBJ whole genome shotgun (WGS) entry which is preliminary data.</text>
</comment>
<feature type="signal peptide" evidence="1">
    <location>
        <begin position="1"/>
        <end position="22"/>
    </location>
</feature>
<dbReference type="RefSeq" id="WP_345229956.1">
    <property type="nucleotide sequence ID" value="NZ_BAABIQ010000003.1"/>
</dbReference>
<feature type="chain" id="PRO_5047516711" description="Glycerophosphoryl diester phosphodiesterase" evidence="1">
    <location>
        <begin position="23"/>
        <end position="862"/>
    </location>
</feature>
<reference evidence="3" key="1">
    <citation type="journal article" date="2019" name="Int. J. Syst. Evol. Microbiol.">
        <title>The Global Catalogue of Microorganisms (GCM) 10K type strain sequencing project: providing services to taxonomists for standard genome sequencing and annotation.</title>
        <authorList>
            <consortium name="The Broad Institute Genomics Platform"/>
            <consortium name="The Broad Institute Genome Sequencing Center for Infectious Disease"/>
            <person name="Wu L."/>
            <person name="Ma J."/>
        </authorList>
    </citation>
    <scope>NUCLEOTIDE SEQUENCE [LARGE SCALE GENOMIC DNA]</scope>
    <source>
        <strain evidence="3">JCM 18200</strain>
    </source>
</reference>
<dbReference type="InterPro" id="IPR008928">
    <property type="entry name" value="6-hairpin_glycosidase_sf"/>
</dbReference>
<keyword evidence="3" id="KW-1185">Reference proteome</keyword>
<dbReference type="Gene3D" id="1.50.10.20">
    <property type="match status" value="1"/>
</dbReference>
<evidence type="ECO:0008006" key="4">
    <source>
        <dbReference type="Google" id="ProtNLM"/>
    </source>
</evidence>
<proteinExistence type="predicted"/>
<name>A0ABP9AEN0_9SPHI</name>
<keyword evidence="1" id="KW-0732">Signal</keyword>
<accession>A0ABP9AEN0</accession>